<dbReference type="GeneID" id="5739740"/>
<keyword evidence="1" id="KW-1133">Transmembrane helix</keyword>
<dbReference type="GeneID" id="5739458"/>
<dbReference type="AlphaFoldDB" id="A9BK20"/>
<evidence type="ECO:0000256" key="1">
    <source>
        <dbReference type="SAM" id="Phobius"/>
    </source>
</evidence>
<keyword evidence="1" id="KW-0472">Membrane</keyword>
<dbReference type="Proteomes" id="UP000243127">
    <property type="component" value="Nucleomorph 3"/>
</dbReference>
<geneLocation type="nucleomorph" evidence="2"/>
<feature type="transmembrane region" description="Helical" evidence="1">
    <location>
        <begin position="12"/>
        <end position="39"/>
    </location>
</feature>
<dbReference type="EMBL" id="CP000883">
    <property type="protein sequence ID" value="ABW98181.1"/>
    <property type="molecule type" value="Genomic_DNA"/>
</dbReference>
<keyword evidence="1" id="KW-0812">Transmembrane</keyword>
<dbReference type="EMBL" id="CP000881">
    <property type="protein sequence ID" value="ABW98014.1"/>
    <property type="molecule type" value="Genomic_DNA"/>
</dbReference>
<evidence type="ECO:0000313" key="3">
    <source>
        <dbReference type="EMBL" id="ABW98014.1"/>
    </source>
</evidence>
<dbReference type="RefSeq" id="XP_001712506.1">
    <property type="nucleotide sequence ID" value="XM_001712454.1"/>
</dbReference>
<dbReference type="RefSeq" id="XP_001712339.1">
    <property type="nucleotide sequence ID" value="XM_001712287.1"/>
</dbReference>
<dbReference type="Proteomes" id="UP000243127">
    <property type="component" value="Nucleomorph 1"/>
</dbReference>
<evidence type="ECO:0000313" key="5">
    <source>
        <dbReference type="Proteomes" id="UP000243127"/>
    </source>
</evidence>
<proteinExistence type="predicted"/>
<evidence type="ECO:0000313" key="2">
    <source>
        <dbReference type="EMBL" id="ABW97853.1"/>
    </source>
</evidence>
<dbReference type="GeneID" id="5739743"/>
<gene>
    <name evidence="3" type="ORF">HAN_1g179</name>
    <name evidence="2" type="ORF">HAN_1g5</name>
    <name evidence="4" type="ORF">HAN_3g370</name>
</gene>
<organism evidence="2 5">
    <name type="scientific">Hemiselmis andersenii</name>
    <name type="common">Cryptophyte alga</name>
    <dbReference type="NCBI Taxonomy" id="464988"/>
    <lineage>
        <taxon>Eukaryota</taxon>
        <taxon>Cryptophyceae</taxon>
        <taxon>Cryptomonadales</taxon>
        <taxon>Hemiselmidaceae</taxon>
        <taxon>Hemiselmis</taxon>
    </lineage>
</organism>
<dbReference type="EMBL" id="CP000881">
    <property type="protein sequence ID" value="ABW97853.1"/>
    <property type="molecule type" value="Genomic_DNA"/>
</dbReference>
<sequence>MKIFLLTQDFSVLFFFKVFFIPFNFCRFCLLLFILSSVFKGKNKQIKRDDEERNKKKAS</sequence>
<dbReference type="RefSeq" id="XP_001712178.1">
    <property type="nucleotide sequence ID" value="XM_001712126.1"/>
</dbReference>
<keyword evidence="2" id="KW-0542">Nucleomorph</keyword>
<name>A9BK20_HEMAN</name>
<accession>A9BK20</accession>
<reference evidence="2 5" key="1">
    <citation type="journal article" date="2007" name="Proc. Natl. Acad. Sci. U.S.A.">
        <title>Nucleomorph genome of Hemiselmis andersenii reveals complete intron loss and compaction as a driver of protein structure and function.</title>
        <authorList>
            <person name="Lane C.E."/>
            <person name="van den Heuvel K."/>
            <person name="Kozera C."/>
            <person name="Curtis B.A."/>
            <person name="Parsons B.J."/>
            <person name="Bowman S."/>
            <person name="Archibald J.M."/>
        </authorList>
    </citation>
    <scope>NUCLEOTIDE SEQUENCE [LARGE SCALE GENOMIC DNA]</scope>
    <source>
        <strain evidence="2 5">CCMP644</strain>
    </source>
</reference>
<evidence type="ECO:0000313" key="4">
    <source>
        <dbReference type="EMBL" id="ABW98181.1"/>
    </source>
</evidence>
<protein>
    <submittedName>
        <fullName evidence="2">Uncharacterized protein</fullName>
    </submittedName>
</protein>